<dbReference type="RefSeq" id="XP_025491997.1">
    <property type="nucleotide sequence ID" value="XM_025636964.1"/>
</dbReference>
<dbReference type="GeneID" id="37139705"/>
<reference evidence="1 2" key="1">
    <citation type="submission" date="2016-12" db="EMBL/GenBank/DDBJ databases">
        <title>The genomes of Aspergillus section Nigri reveals drivers in fungal speciation.</title>
        <authorList>
            <consortium name="DOE Joint Genome Institute"/>
            <person name="Vesth T.C."/>
            <person name="Nybo J."/>
            <person name="Theobald S."/>
            <person name="Brandl J."/>
            <person name="Frisvad J.C."/>
            <person name="Nielsen K.F."/>
            <person name="Lyhne E.K."/>
            <person name="Kogle M.E."/>
            <person name="Kuo A."/>
            <person name="Riley R."/>
            <person name="Clum A."/>
            <person name="Nolan M."/>
            <person name="Lipzen A."/>
            <person name="Salamov A."/>
            <person name="Henrissat B."/>
            <person name="Wiebenga A."/>
            <person name="De Vries R.P."/>
            <person name="Grigoriev I.V."/>
            <person name="Mortensen U.H."/>
            <person name="Andersen M.R."/>
            <person name="Baker S.E."/>
        </authorList>
    </citation>
    <scope>NUCLEOTIDE SEQUENCE [LARGE SCALE GENOMIC DNA]</scope>
    <source>
        <strain evidence="1 2">CBS 121591</strain>
    </source>
</reference>
<proteinExistence type="predicted"/>
<protein>
    <submittedName>
        <fullName evidence="1">Uncharacterized protein</fullName>
    </submittedName>
</protein>
<sequence length="424" mass="47015">MAHRIRAFAADSRALPTDRLALGDLVINPKEPDRPLTRVTEEVLQQEYPTVAYDLPYGPVSESIDKADNSRLRFTTPLRGLLSFAVSFNRSTGDILAYEADKVHKRMFLQFPSRKEIERRLKEEAVLEFLNGVSRPFIGGGRALYMVSGIATATNLSFKTTEIQDQKQSLQLGFEATKFTPDHHSKSSRVSEEVVLGYQLLRIVIPSFVSKVLPTFSGCNRLLCIPEGRDWDALAQCRDHYLACGLEDQSLSVKLSGRTATTRSWLAGNLISELLAVVAAAKKRILCGAVMPTVLPPCELPGMLGQHLASRVPYNHGWGFSHLASRCQLLYQTSALRDPGLRLLFHGTGIRQIYAEGLRAPTSGLSIRDRDGFSQIGTVDSRPYAQGILLCRSLTNVNSSRHSLRSIRLTWLCGCEDEADGRVN</sequence>
<evidence type="ECO:0000313" key="1">
    <source>
        <dbReference type="EMBL" id="PYH81797.1"/>
    </source>
</evidence>
<name>A0A319CEK6_9EURO</name>
<dbReference type="Proteomes" id="UP000248340">
    <property type="component" value="Unassembled WGS sequence"/>
</dbReference>
<dbReference type="VEuPathDB" id="FungiDB:BO82DRAFT_364695"/>
<gene>
    <name evidence="1" type="ORF">BO82DRAFT_364695</name>
</gene>
<evidence type="ECO:0000313" key="2">
    <source>
        <dbReference type="Proteomes" id="UP000248340"/>
    </source>
</evidence>
<dbReference type="EMBL" id="KZ821699">
    <property type="protein sequence ID" value="PYH81797.1"/>
    <property type="molecule type" value="Genomic_DNA"/>
</dbReference>
<organism evidence="1 2">
    <name type="scientific">Aspergillus uvarum CBS 121591</name>
    <dbReference type="NCBI Taxonomy" id="1448315"/>
    <lineage>
        <taxon>Eukaryota</taxon>
        <taxon>Fungi</taxon>
        <taxon>Dikarya</taxon>
        <taxon>Ascomycota</taxon>
        <taxon>Pezizomycotina</taxon>
        <taxon>Eurotiomycetes</taxon>
        <taxon>Eurotiomycetidae</taxon>
        <taxon>Eurotiales</taxon>
        <taxon>Aspergillaceae</taxon>
        <taxon>Aspergillus</taxon>
        <taxon>Aspergillus subgen. Circumdati</taxon>
    </lineage>
</organism>
<keyword evidence="2" id="KW-1185">Reference proteome</keyword>
<accession>A0A319CEK6</accession>
<dbReference type="AlphaFoldDB" id="A0A319CEK6"/>